<dbReference type="Proteomes" id="UP001231587">
    <property type="component" value="Unassembled WGS sequence"/>
</dbReference>
<evidence type="ECO:0000313" key="2">
    <source>
        <dbReference type="EMBL" id="MBP1840754.1"/>
    </source>
</evidence>
<name>A0A9X1CD25_9FLAO</name>
<protein>
    <submittedName>
        <fullName evidence="2">Uncharacterized protein</fullName>
    </submittedName>
</protein>
<keyword evidence="1" id="KW-0175">Coiled coil</keyword>
<keyword evidence="5" id="KW-1185">Reference proteome</keyword>
<evidence type="ECO:0000313" key="3">
    <source>
        <dbReference type="EMBL" id="MDQ0336349.1"/>
    </source>
</evidence>
<feature type="coiled-coil region" evidence="1">
    <location>
        <begin position="32"/>
        <end position="66"/>
    </location>
</feature>
<comment type="caution">
    <text evidence="2">The sequence shown here is derived from an EMBL/GenBank/DDBJ whole genome shotgun (WGS) entry which is preliminary data.</text>
</comment>
<evidence type="ECO:0000313" key="5">
    <source>
        <dbReference type="Proteomes" id="UP001231587"/>
    </source>
</evidence>
<dbReference type="OrthoDB" id="9801392at2"/>
<reference evidence="2" key="1">
    <citation type="submission" date="2021-03" db="EMBL/GenBank/DDBJ databases">
        <title>Genomic Encyclopedia of Type Strains, Phase IV (KMG-IV): sequencing the most valuable type-strain genomes for metagenomic binning, comparative biology and taxonomic classification.</title>
        <authorList>
            <person name="Goeker M."/>
        </authorList>
    </citation>
    <scope>NUCLEOTIDE SEQUENCE</scope>
    <source>
        <strain evidence="2">DSM 15523</strain>
        <strain evidence="3 5">DSM 16476</strain>
    </source>
</reference>
<evidence type="ECO:0000313" key="4">
    <source>
        <dbReference type="Proteomes" id="UP001138672"/>
    </source>
</evidence>
<proteinExistence type="predicted"/>
<dbReference type="EMBL" id="JAUSUU010000008">
    <property type="protein sequence ID" value="MDQ0336349.1"/>
    <property type="molecule type" value="Genomic_DNA"/>
</dbReference>
<sequence length="229" mass="26281">MNNPFPELDTFLENYNSIISTAQSKAIFVRAIEIQREQIPILEKLIQETELQLVKAQEQKSNKKANLLFCLKLSASAIKKELLLLINLKEDNTEIAWQCLIDAQNEISIAIRNHPYNGDYLNGYSYRLHTYEKILFPSMYFASRGCVVSKSKCSICKLPLEDCNHIKGYVYMGEFCSEIVEKIESFDEISIVKNPADKSCRILSFDKEGKSYDVFTHREVEKSTTGNNV</sequence>
<evidence type="ECO:0000256" key="1">
    <source>
        <dbReference type="SAM" id="Coils"/>
    </source>
</evidence>
<accession>A0A9X1CD25</accession>
<dbReference type="EMBL" id="JAGGJQ010000008">
    <property type="protein sequence ID" value="MBP1840754.1"/>
    <property type="molecule type" value="Genomic_DNA"/>
</dbReference>
<gene>
    <name evidence="2" type="ORF">J2Z56_002685</name>
    <name evidence="3" type="ORF">J2Z57_002802</name>
</gene>
<dbReference type="Proteomes" id="UP001138672">
    <property type="component" value="Unassembled WGS sequence"/>
</dbReference>
<dbReference type="RefSeq" id="WP_057784173.1">
    <property type="nucleotide sequence ID" value="NZ_JAGGJQ010000008.1"/>
</dbReference>
<dbReference type="AlphaFoldDB" id="A0A9X1CD25"/>
<organism evidence="2 4">
    <name type="scientific">Formosa algae</name>
    <dbReference type="NCBI Taxonomy" id="225843"/>
    <lineage>
        <taxon>Bacteria</taxon>
        <taxon>Pseudomonadati</taxon>
        <taxon>Bacteroidota</taxon>
        <taxon>Flavobacteriia</taxon>
        <taxon>Flavobacteriales</taxon>
        <taxon>Flavobacteriaceae</taxon>
        <taxon>Formosa</taxon>
    </lineage>
</organism>